<organism evidence="2 3">
    <name type="scientific">Galerina marginata (strain CBS 339.88)</name>
    <dbReference type="NCBI Taxonomy" id="685588"/>
    <lineage>
        <taxon>Eukaryota</taxon>
        <taxon>Fungi</taxon>
        <taxon>Dikarya</taxon>
        <taxon>Basidiomycota</taxon>
        <taxon>Agaricomycotina</taxon>
        <taxon>Agaricomycetes</taxon>
        <taxon>Agaricomycetidae</taxon>
        <taxon>Agaricales</taxon>
        <taxon>Agaricineae</taxon>
        <taxon>Strophariaceae</taxon>
        <taxon>Galerina</taxon>
    </lineage>
</organism>
<feature type="region of interest" description="Disordered" evidence="1">
    <location>
        <begin position="1"/>
        <end position="166"/>
    </location>
</feature>
<evidence type="ECO:0000313" key="2">
    <source>
        <dbReference type="EMBL" id="KDR84427.1"/>
    </source>
</evidence>
<proteinExistence type="predicted"/>
<evidence type="ECO:0000313" key="3">
    <source>
        <dbReference type="Proteomes" id="UP000027222"/>
    </source>
</evidence>
<reference evidence="3" key="1">
    <citation type="journal article" date="2014" name="Proc. Natl. Acad. Sci. U.S.A.">
        <title>Extensive sampling of basidiomycete genomes demonstrates inadequacy of the white-rot/brown-rot paradigm for wood decay fungi.</title>
        <authorList>
            <person name="Riley R."/>
            <person name="Salamov A.A."/>
            <person name="Brown D.W."/>
            <person name="Nagy L.G."/>
            <person name="Floudas D."/>
            <person name="Held B.W."/>
            <person name="Levasseur A."/>
            <person name="Lombard V."/>
            <person name="Morin E."/>
            <person name="Otillar R."/>
            <person name="Lindquist E.A."/>
            <person name="Sun H."/>
            <person name="LaButti K.M."/>
            <person name="Schmutz J."/>
            <person name="Jabbour D."/>
            <person name="Luo H."/>
            <person name="Baker S.E."/>
            <person name="Pisabarro A.G."/>
            <person name="Walton J.D."/>
            <person name="Blanchette R.A."/>
            <person name="Henrissat B."/>
            <person name="Martin F."/>
            <person name="Cullen D."/>
            <person name="Hibbett D.S."/>
            <person name="Grigoriev I.V."/>
        </authorList>
    </citation>
    <scope>NUCLEOTIDE SEQUENCE [LARGE SCALE GENOMIC DNA]</scope>
    <source>
        <strain evidence="3">CBS 339.88</strain>
    </source>
</reference>
<feature type="compositionally biased region" description="Low complexity" evidence="1">
    <location>
        <begin position="106"/>
        <end position="117"/>
    </location>
</feature>
<gene>
    <name evidence="2" type="ORF">GALMADRAFT_712729</name>
</gene>
<feature type="compositionally biased region" description="Polar residues" evidence="1">
    <location>
        <begin position="118"/>
        <end position="133"/>
    </location>
</feature>
<dbReference type="AlphaFoldDB" id="A0A067TQ60"/>
<dbReference type="OrthoDB" id="10570841at2759"/>
<feature type="compositionally biased region" description="Polar residues" evidence="1">
    <location>
        <begin position="1"/>
        <end position="18"/>
    </location>
</feature>
<evidence type="ECO:0000256" key="1">
    <source>
        <dbReference type="SAM" id="MobiDB-lite"/>
    </source>
</evidence>
<protein>
    <submittedName>
        <fullName evidence="2">Uncharacterized protein</fullName>
    </submittedName>
</protein>
<sequence length="177" mass="18744">MAEDNPQGSKQSKSSSRFNIFRPSKKSHGHSSRSSLLPKLFSKSPISTPTQSTSSLPLASSTVDSRSETALESSIATTPSGHRLSAALPEAQTPASFSVVQDQPKSSAQQATATTTSLGQSHELASNPPENDQTAPKTGTKAARARRRKPSQNGSGTCEDDRRDPTGSAWFFTLLIS</sequence>
<feature type="compositionally biased region" description="Low complexity" evidence="1">
    <location>
        <begin position="32"/>
        <end position="62"/>
    </location>
</feature>
<feature type="compositionally biased region" description="Polar residues" evidence="1">
    <location>
        <begin position="93"/>
        <end position="105"/>
    </location>
</feature>
<name>A0A067TQ60_GALM3</name>
<dbReference type="Proteomes" id="UP000027222">
    <property type="component" value="Unassembled WGS sequence"/>
</dbReference>
<accession>A0A067TQ60</accession>
<dbReference type="HOGENOM" id="CLU_1517958_0_0_1"/>
<feature type="compositionally biased region" description="Polar residues" evidence="1">
    <location>
        <begin position="68"/>
        <end position="80"/>
    </location>
</feature>
<keyword evidence="3" id="KW-1185">Reference proteome</keyword>
<dbReference type="EMBL" id="KL142368">
    <property type="protein sequence ID" value="KDR84427.1"/>
    <property type="molecule type" value="Genomic_DNA"/>
</dbReference>